<dbReference type="InParanoid" id="A0A1Y2F4P7"/>
<keyword evidence="8" id="KW-1185">Reference proteome</keyword>
<feature type="region of interest" description="Disordered" evidence="6">
    <location>
        <begin position="1"/>
        <end position="47"/>
    </location>
</feature>
<comment type="caution">
    <text evidence="5">Lacks conserved residue(s) required for the propagation of feature annotation.</text>
</comment>
<dbReference type="PANTHER" id="PTHR23427:SF2">
    <property type="entry name" value="SURFEIT LOCUS PROTEIN 1"/>
    <property type="match status" value="1"/>
</dbReference>
<sequence length="280" mass="31807">MLPRLRTACRPTAFARPQPCPPKLPSSPFSSSARQHAAAPASQPSPYQTRSRPFIFVLGLMPIFTFGLGTWQIQRLQWKLDMIEQLENKLHKEPVRLPANIDPAAVPEFAYRKVYVTGEYDYEHELELGPKTRDGELGYHVVTPLVRGEGQDTIMVNRGFVKREKRDRDERPASLEKGRVEVIGMLRDQELRNSFTPVNNPEKDEWVFSNIEEMAKHTGSEPVLVDEVFVGHAGEIATKLNAGIPVGRPAEIHLRNQHMTYAVTWYALSVATAFMFFRLV</sequence>
<evidence type="ECO:0000256" key="5">
    <source>
        <dbReference type="RuleBase" id="RU363076"/>
    </source>
</evidence>
<evidence type="ECO:0000313" key="8">
    <source>
        <dbReference type="Proteomes" id="UP000193467"/>
    </source>
</evidence>
<comment type="function">
    <text evidence="5">Probably involved in the biogenesis of the COX complex.</text>
</comment>
<keyword evidence="5" id="KW-0999">Mitochondrion inner membrane</keyword>
<dbReference type="GO" id="GO:0033617">
    <property type="term" value="P:mitochondrial respiratory chain complex IV assembly"/>
    <property type="evidence" value="ECO:0007669"/>
    <property type="project" value="TreeGrafter"/>
</dbReference>
<gene>
    <name evidence="7" type="ORF">BCR35DRAFT_279601</name>
</gene>
<keyword evidence="4 5" id="KW-0472">Membrane</keyword>
<dbReference type="STRING" id="106004.A0A1Y2F4P7"/>
<protein>
    <recommendedName>
        <fullName evidence="5">SURF1-like protein</fullName>
    </recommendedName>
</protein>
<comment type="subcellular location">
    <subcellularLocation>
        <location evidence="1">Membrane</location>
    </subcellularLocation>
    <subcellularLocation>
        <location evidence="5">Mitochondrion inner membrane</location>
        <topology evidence="5">Multi-pass membrane protein</topology>
    </subcellularLocation>
</comment>
<name>A0A1Y2F4P7_9BASI</name>
<dbReference type="Proteomes" id="UP000193467">
    <property type="component" value="Unassembled WGS sequence"/>
</dbReference>
<comment type="caution">
    <text evidence="7">The sequence shown here is derived from an EMBL/GenBank/DDBJ whole genome shotgun (WGS) entry which is preliminary data.</text>
</comment>
<accession>A0A1Y2F4P7</accession>
<dbReference type="GO" id="GO:0005743">
    <property type="term" value="C:mitochondrial inner membrane"/>
    <property type="evidence" value="ECO:0007669"/>
    <property type="project" value="UniProtKB-SubCell"/>
</dbReference>
<feature type="transmembrane region" description="Helical" evidence="5">
    <location>
        <begin position="54"/>
        <end position="73"/>
    </location>
</feature>
<comment type="similarity">
    <text evidence="5">Belongs to the SURF1 family.</text>
</comment>
<evidence type="ECO:0000256" key="2">
    <source>
        <dbReference type="ARBA" id="ARBA00022692"/>
    </source>
</evidence>
<dbReference type="FunCoup" id="A0A1Y2F4P7">
    <property type="interactions" value="323"/>
</dbReference>
<dbReference type="OrthoDB" id="10040024at2759"/>
<reference evidence="7 8" key="1">
    <citation type="submission" date="2016-07" db="EMBL/GenBank/DDBJ databases">
        <title>Pervasive Adenine N6-methylation of Active Genes in Fungi.</title>
        <authorList>
            <consortium name="DOE Joint Genome Institute"/>
            <person name="Mondo S.J."/>
            <person name="Dannebaum R.O."/>
            <person name="Kuo R.C."/>
            <person name="Labutti K."/>
            <person name="Haridas S."/>
            <person name="Kuo A."/>
            <person name="Salamov A."/>
            <person name="Ahrendt S.R."/>
            <person name="Lipzen A."/>
            <person name="Sullivan W."/>
            <person name="Andreopoulos W.B."/>
            <person name="Clum A."/>
            <person name="Lindquist E."/>
            <person name="Daum C."/>
            <person name="Ramamoorthy G.K."/>
            <person name="Gryganskyi A."/>
            <person name="Culley D."/>
            <person name="Magnuson J.K."/>
            <person name="James T.Y."/>
            <person name="O'Malley M.A."/>
            <person name="Stajich J.E."/>
            <person name="Spatafora J.W."/>
            <person name="Visel A."/>
            <person name="Grigoriev I.V."/>
        </authorList>
    </citation>
    <scope>NUCLEOTIDE SEQUENCE [LARGE SCALE GENOMIC DNA]</scope>
    <source>
        <strain evidence="7 8">62-1032</strain>
    </source>
</reference>
<evidence type="ECO:0000256" key="1">
    <source>
        <dbReference type="ARBA" id="ARBA00004370"/>
    </source>
</evidence>
<feature type="compositionally biased region" description="Low complexity" evidence="6">
    <location>
        <begin position="26"/>
        <end position="47"/>
    </location>
</feature>
<proteinExistence type="inferred from homology"/>
<keyword evidence="2 5" id="KW-0812">Transmembrane</keyword>
<evidence type="ECO:0000256" key="3">
    <source>
        <dbReference type="ARBA" id="ARBA00022989"/>
    </source>
</evidence>
<dbReference type="CDD" id="cd06662">
    <property type="entry name" value="SURF1"/>
    <property type="match status" value="1"/>
</dbReference>
<dbReference type="InterPro" id="IPR045214">
    <property type="entry name" value="Surf1/Surf4"/>
</dbReference>
<evidence type="ECO:0000256" key="4">
    <source>
        <dbReference type="ARBA" id="ARBA00023136"/>
    </source>
</evidence>
<dbReference type="AlphaFoldDB" id="A0A1Y2F4P7"/>
<keyword evidence="3 5" id="KW-1133">Transmembrane helix</keyword>
<keyword evidence="5" id="KW-0496">Mitochondrion</keyword>
<dbReference type="InterPro" id="IPR002994">
    <property type="entry name" value="Surf1/Shy1"/>
</dbReference>
<dbReference type="EMBL" id="MCGR01000028">
    <property type="protein sequence ID" value="ORY78862.1"/>
    <property type="molecule type" value="Genomic_DNA"/>
</dbReference>
<dbReference type="PANTHER" id="PTHR23427">
    <property type="entry name" value="SURFEIT LOCUS PROTEIN"/>
    <property type="match status" value="1"/>
</dbReference>
<dbReference type="Pfam" id="PF02104">
    <property type="entry name" value="SURF1"/>
    <property type="match status" value="1"/>
</dbReference>
<dbReference type="PROSITE" id="PS50895">
    <property type="entry name" value="SURF1"/>
    <property type="match status" value="1"/>
</dbReference>
<feature type="non-terminal residue" evidence="7">
    <location>
        <position position="280"/>
    </location>
</feature>
<organism evidence="7 8">
    <name type="scientific">Leucosporidium creatinivorum</name>
    <dbReference type="NCBI Taxonomy" id="106004"/>
    <lineage>
        <taxon>Eukaryota</taxon>
        <taxon>Fungi</taxon>
        <taxon>Dikarya</taxon>
        <taxon>Basidiomycota</taxon>
        <taxon>Pucciniomycotina</taxon>
        <taxon>Microbotryomycetes</taxon>
        <taxon>Leucosporidiales</taxon>
        <taxon>Leucosporidium</taxon>
    </lineage>
</organism>
<evidence type="ECO:0000256" key="6">
    <source>
        <dbReference type="SAM" id="MobiDB-lite"/>
    </source>
</evidence>
<evidence type="ECO:0000313" key="7">
    <source>
        <dbReference type="EMBL" id="ORY78862.1"/>
    </source>
</evidence>